<evidence type="ECO:0000313" key="1">
    <source>
        <dbReference type="EMBL" id="GBN60044.1"/>
    </source>
</evidence>
<keyword evidence="2" id="KW-1185">Reference proteome</keyword>
<dbReference type="AlphaFoldDB" id="A0A4Y2Q9A1"/>
<comment type="caution">
    <text evidence="1">The sequence shown here is derived from an EMBL/GenBank/DDBJ whole genome shotgun (WGS) entry which is preliminary data.</text>
</comment>
<reference evidence="1 2" key="1">
    <citation type="journal article" date="2019" name="Sci. Rep.">
        <title>Orb-weaving spider Araneus ventricosus genome elucidates the spidroin gene catalogue.</title>
        <authorList>
            <person name="Kono N."/>
            <person name="Nakamura H."/>
            <person name="Ohtoshi R."/>
            <person name="Moran D.A.P."/>
            <person name="Shinohara A."/>
            <person name="Yoshida Y."/>
            <person name="Fujiwara M."/>
            <person name="Mori M."/>
            <person name="Tomita M."/>
            <person name="Arakawa K."/>
        </authorList>
    </citation>
    <scope>NUCLEOTIDE SEQUENCE [LARGE SCALE GENOMIC DNA]</scope>
</reference>
<proteinExistence type="predicted"/>
<gene>
    <name evidence="1" type="ORF">AVEN_25068_1</name>
</gene>
<name>A0A4Y2Q9A1_ARAVE</name>
<sequence length="162" mass="18297">MINKPREGNQLKRLQLRSGKTSVISTTTEACTSPMRGGFTLLVFPLSVWVLVGSGRNEEVTPIYIWMNSARAELHLFSILYFISLLVDQTPTDSLGGREEKTNKWCLQVEDPLPTIDKIQVQGGGKVLMSSMVGMLDQSGKGGREPRPLRYQKMNWRLERTR</sequence>
<evidence type="ECO:0000313" key="2">
    <source>
        <dbReference type="Proteomes" id="UP000499080"/>
    </source>
</evidence>
<protein>
    <submittedName>
        <fullName evidence="1">Uncharacterized protein</fullName>
    </submittedName>
</protein>
<organism evidence="1 2">
    <name type="scientific">Araneus ventricosus</name>
    <name type="common">Orbweaver spider</name>
    <name type="synonym">Epeira ventricosa</name>
    <dbReference type="NCBI Taxonomy" id="182803"/>
    <lineage>
        <taxon>Eukaryota</taxon>
        <taxon>Metazoa</taxon>
        <taxon>Ecdysozoa</taxon>
        <taxon>Arthropoda</taxon>
        <taxon>Chelicerata</taxon>
        <taxon>Arachnida</taxon>
        <taxon>Araneae</taxon>
        <taxon>Araneomorphae</taxon>
        <taxon>Entelegynae</taxon>
        <taxon>Araneoidea</taxon>
        <taxon>Araneidae</taxon>
        <taxon>Araneus</taxon>
    </lineage>
</organism>
<accession>A0A4Y2Q9A1</accession>
<dbReference type="EMBL" id="BGPR01013300">
    <property type="protein sequence ID" value="GBN60044.1"/>
    <property type="molecule type" value="Genomic_DNA"/>
</dbReference>
<dbReference type="Proteomes" id="UP000499080">
    <property type="component" value="Unassembled WGS sequence"/>
</dbReference>